<reference evidence="3" key="5">
    <citation type="submission" date="2018-04" db="UniProtKB">
        <authorList>
            <consortium name="EnsemblFungi"/>
        </authorList>
    </citation>
    <scope>IDENTIFICATION</scope>
    <source>
        <strain evidence="3">R3-111a-1</strain>
    </source>
</reference>
<reference evidence="3" key="4">
    <citation type="journal article" date="2015" name="G3 (Bethesda)">
        <title>Genome sequences of three phytopathogenic species of the Magnaporthaceae family of fungi.</title>
        <authorList>
            <person name="Okagaki L.H."/>
            <person name="Nunes C.C."/>
            <person name="Sailsbery J."/>
            <person name="Clay B."/>
            <person name="Brown D."/>
            <person name="John T."/>
            <person name="Oh Y."/>
            <person name="Young N."/>
            <person name="Fitzgerald M."/>
            <person name="Haas B.J."/>
            <person name="Zeng Q."/>
            <person name="Young S."/>
            <person name="Adiconis X."/>
            <person name="Fan L."/>
            <person name="Levin J.Z."/>
            <person name="Mitchell T.K."/>
            <person name="Okubara P.A."/>
            <person name="Farman M.L."/>
            <person name="Kohn L.M."/>
            <person name="Birren B."/>
            <person name="Ma L.-J."/>
            <person name="Dean R.A."/>
        </authorList>
    </citation>
    <scope>NUCLEOTIDE SEQUENCE</scope>
    <source>
        <strain evidence="3">R3-111a-1</strain>
    </source>
</reference>
<dbReference type="Proteomes" id="UP000006039">
    <property type="component" value="Unassembled WGS sequence"/>
</dbReference>
<dbReference type="EMBL" id="GL385432">
    <property type="protein sequence ID" value="EJT68718.1"/>
    <property type="molecule type" value="Genomic_DNA"/>
</dbReference>
<sequence length="52" mass="5780">MVRSFVPLAVWTTLLGAGWTVAKPPKAHTDDNATYDYVRTTLLSSVETWRVG</sequence>
<dbReference type="RefSeq" id="XP_009229886.1">
    <property type="nucleotide sequence ID" value="XM_009231622.1"/>
</dbReference>
<reference evidence="2" key="3">
    <citation type="submission" date="2010-09" db="EMBL/GenBank/DDBJ databases">
        <title>Annotation of Gaeumannomyces graminis var. tritici R3-111a-1.</title>
        <authorList>
            <consortium name="The Broad Institute Genome Sequencing Platform"/>
            <person name="Ma L.-J."/>
            <person name="Dead R."/>
            <person name="Young S.K."/>
            <person name="Zeng Q."/>
            <person name="Gargeya S."/>
            <person name="Fitzgerald M."/>
            <person name="Haas B."/>
            <person name="Abouelleil A."/>
            <person name="Alvarado L."/>
            <person name="Arachchi H.M."/>
            <person name="Berlin A."/>
            <person name="Brown A."/>
            <person name="Chapman S.B."/>
            <person name="Chen Z."/>
            <person name="Dunbar C."/>
            <person name="Freedman E."/>
            <person name="Gearin G."/>
            <person name="Gellesch M."/>
            <person name="Goldberg J."/>
            <person name="Griggs A."/>
            <person name="Gujja S."/>
            <person name="Heiman D."/>
            <person name="Howarth C."/>
            <person name="Larson L."/>
            <person name="Lui A."/>
            <person name="MacDonald P.J.P."/>
            <person name="Mehta T."/>
            <person name="Montmayeur A."/>
            <person name="Murphy C."/>
            <person name="Neiman D."/>
            <person name="Pearson M."/>
            <person name="Priest M."/>
            <person name="Roberts A."/>
            <person name="Saif S."/>
            <person name="Shea T."/>
            <person name="Shenoy N."/>
            <person name="Sisk P."/>
            <person name="Stolte C."/>
            <person name="Sykes S."/>
            <person name="Yandava C."/>
            <person name="Wortman J."/>
            <person name="Nusbaum C."/>
            <person name="Birren B."/>
        </authorList>
    </citation>
    <scope>NUCLEOTIDE SEQUENCE</scope>
    <source>
        <strain evidence="2">R3-111a-1</strain>
    </source>
</reference>
<keyword evidence="1" id="KW-0732">Signal</keyword>
<dbReference type="HOGENOM" id="CLU_3087364_0_0_1"/>
<dbReference type="AlphaFoldDB" id="J3PJL8"/>
<evidence type="ECO:0000256" key="1">
    <source>
        <dbReference type="SAM" id="SignalP"/>
    </source>
</evidence>
<feature type="chain" id="PRO_5015095367" evidence="1">
    <location>
        <begin position="23"/>
        <end position="52"/>
    </location>
</feature>
<accession>J3PJL8</accession>
<reference evidence="2" key="2">
    <citation type="submission" date="2010-07" db="EMBL/GenBank/DDBJ databases">
        <authorList>
            <consortium name="The Broad Institute Genome Sequencing Platform"/>
            <consortium name="Broad Institute Genome Sequencing Center for Infectious Disease"/>
            <person name="Ma L.-J."/>
            <person name="Dead R."/>
            <person name="Young S."/>
            <person name="Zeng Q."/>
            <person name="Koehrsen M."/>
            <person name="Alvarado L."/>
            <person name="Berlin A."/>
            <person name="Chapman S.B."/>
            <person name="Chen Z."/>
            <person name="Freedman E."/>
            <person name="Gellesch M."/>
            <person name="Goldberg J."/>
            <person name="Griggs A."/>
            <person name="Gujja S."/>
            <person name="Heilman E.R."/>
            <person name="Heiman D."/>
            <person name="Hepburn T."/>
            <person name="Howarth C."/>
            <person name="Jen D."/>
            <person name="Larson L."/>
            <person name="Mehta T."/>
            <person name="Neiman D."/>
            <person name="Pearson M."/>
            <person name="Roberts A."/>
            <person name="Saif S."/>
            <person name="Shea T."/>
            <person name="Shenoy N."/>
            <person name="Sisk P."/>
            <person name="Stolte C."/>
            <person name="Sykes S."/>
            <person name="Walk T."/>
            <person name="White J."/>
            <person name="Yandava C."/>
            <person name="Haas B."/>
            <person name="Nusbaum C."/>
            <person name="Birren B."/>
        </authorList>
    </citation>
    <scope>NUCLEOTIDE SEQUENCE</scope>
    <source>
        <strain evidence="2">R3-111a-1</strain>
    </source>
</reference>
<organism evidence="2">
    <name type="scientific">Gaeumannomyces tritici (strain R3-111a-1)</name>
    <name type="common">Wheat and barley take-all root rot fungus</name>
    <name type="synonym">Gaeumannomyces graminis var. tritici</name>
    <dbReference type="NCBI Taxonomy" id="644352"/>
    <lineage>
        <taxon>Eukaryota</taxon>
        <taxon>Fungi</taxon>
        <taxon>Dikarya</taxon>
        <taxon>Ascomycota</taxon>
        <taxon>Pezizomycotina</taxon>
        <taxon>Sordariomycetes</taxon>
        <taxon>Sordariomycetidae</taxon>
        <taxon>Magnaporthales</taxon>
        <taxon>Magnaporthaceae</taxon>
        <taxon>Gaeumannomyces</taxon>
    </lineage>
</organism>
<dbReference type="EnsemblFungi" id="EJT68718">
    <property type="protein sequence ID" value="EJT68718"/>
    <property type="gene ID" value="GGTG_13705"/>
</dbReference>
<evidence type="ECO:0000313" key="2">
    <source>
        <dbReference type="EMBL" id="EJT68718.1"/>
    </source>
</evidence>
<dbReference type="VEuPathDB" id="FungiDB:GGTG_13705"/>
<keyword evidence="4" id="KW-1185">Reference proteome</keyword>
<protein>
    <submittedName>
        <fullName evidence="2 3">Uncharacterized protein</fullName>
    </submittedName>
</protein>
<gene>
    <name evidence="3" type="primary">20354163</name>
    <name evidence="2" type="ORF">GGTG_13705</name>
</gene>
<feature type="signal peptide" evidence="1">
    <location>
        <begin position="1"/>
        <end position="22"/>
    </location>
</feature>
<dbReference type="GeneID" id="20354163"/>
<evidence type="ECO:0000313" key="3">
    <source>
        <dbReference type="EnsemblFungi" id="EJT68718"/>
    </source>
</evidence>
<proteinExistence type="predicted"/>
<reference evidence="4" key="1">
    <citation type="submission" date="2010-07" db="EMBL/GenBank/DDBJ databases">
        <title>The genome sequence of Gaeumannomyces graminis var. tritici strain R3-111a-1.</title>
        <authorList>
            <consortium name="The Broad Institute Genome Sequencing Platform"/>
            <person name="Ma L.-J."/>
            <person name="Dead R."/>
            <person name="Young S."/>
            <person name="Zeng Q."/>
            <person name="Koehrsen M."/>
            <person name="Alvarado L."/>
            <person name="Berlin A."/>
            <person name="Chapman S.B."/>
            <person name="Chen Z."/>
            <person name="Freedman E."/>
            <person name="Gellesch M."/>
            <person name="Goldberg J."/>
            <person name="Griggs A."/>
            <person name="Gujja S."/>
            <person name="Heilman E.R."/>
            <person name="Heiman D."/>
            <person name="Hepburn T."/>
            <person name="Howarth C."/>
            <person name="Jen D."/>
            <person name="Larson L."/>
            <person name="Mehta T."/>
            <person name="Neiman D."/>
            <person name="Pearson M."/>
            <person name="Roberts A."/>
            <person name="Saif S."/>
            <person name="Shea T."/>
            <person name="Shenoy N."/>
            <person name="Sisk P."/>
            <person name="Stolte C."/>
            <person name="Sykes S."/>
            <person name="Walk T."/>
            <person name="White J."/>
            <person name="Yandava C."/>
            <person name="Haas B."/>
            <person name="Nusbaum C."/>
            <person name="Birren B."/>
        </authorList>
    </citation>
    <scope>NUCLEOTIDE SEQUENCE [LARGE SCALE GENOMIC DNA]</scope>
    <source>
        <strain evidence="4">R3-111a-1</strain>
    </source>
</reference>
<name>J3PJL8_GAET3</name>
<evidence type="ECO:0000313" key="4">
    <source>
        <dbReference type="Proteomes" id="UP000006039"/>
    </source>
</evidence>